<dbReference type="Gene3D" id="2.60.40.2610">
    <property type="entry name" value="Outer membrane usher protein FimD, plug domain"/>
    <property type="match status" value="1"/>
</dbReference>
<sequence length="839" mass="91218">MNRRFSFICLSICTAISVSAQARDDVEFNEQFLFNTGSKIDVSRYSRGNPVMPGEYRTAIRVNGVAKMTTAVVFNDNGTPQASPCLTLPLLKQLDLQTAQLTDDGRCVDMAKAYPGSSVAFDTATQSLDLTIAQVDLVRRPPGYVDASRWDAGIPVGLLAYDLNAWHSQNPQSTQDTAYAGLRYGFNLGAWRFRSRGNANWDRETGSRYVQQDIYLQRDIIPLKAQMLVGDSYTRGDAFDSVSLRGVRLYNDDRMLPNGLSSYAPTIRGVANSNAKVTVTQSGNTIYQTTVPPGAFEINDLNTTGYGNDLNVTITEADGSQHAFSVPYSSVAQMLRPGFARWDTGAGQLKDDTLHDKPQLAYGDIYYGLNNTFTGYTGAQYLDVGFYALLAGLAMNTRMGAYALDITRSRAQIADLPAMEGERYRLSYNKTVSETQTSLNLSASRYASEKYLSLYDAAELHERMTYRDEREDIHALQRMKNQLQVNINQPLKTRTTDLGSLYVNGSWQSYWNASGTTSSYSMGYSNTFRYGSYTVSLQRTYDDTGRQDDSLYLSVSLPFDSLPGSHHRPGGFSSLNIGMNSDFKGSNGLNMTANGSSADNRLSYSVTTTANQSPDSNLSQISTYGSYNSAWGPLGISASTSSDRSQQYSATYSGGMLLHAGGLTLTPGSPGEADALALVKASGATGARLTNGNAEIGTSGYAVLPYLSAYKENRITLDTSTLTADVEVKNNSTVAIPRSGAVVMVDFATNQGRSAVLELQRDDLGFIPLGADVFNQKGEEIGTVGQAGQAYVRGIEKSGTLRVVWGAGKESTCTVRYRMDSGAQKVGLTTILNNQICHL</sequence>
<dbReference type="PROSITE" id="PS01151">
    <property type="entry name" value="FIMBRIAL_USHER"/>
    <property type="match status" value="1"/>
</dbReference>
<dbReference type="FunFam" id="2.60.40.3110:FF:000001">
    <property type="entry name" value="Putative fimbrial outer membrane usher"/>
    <property type="match status" value="1"/>
</dbReference>
<gene>
    <name evidence="13" type="ORF">ES815_13800</name>
</gene>
<dbReference type="AlphaFoldDB" id="A0AAP9AK31"/>
<evidence type="ECO:0000313" key="14">
    <source>
        <dbReference type="Proteomes" id="UP000317812"/>
    </source>
</evidence>
<dbReference type="Proteomes" id="UP000317812">
    <property type="component" value="Chromosome"/>
</dbReference>
<evidence type="ECO:0000256" key="2">
    <source>
        <dbReference type="ARBA" id="ARBA00008064"/>
    </source>
</evidence>
<dbReference type="Gene3D" id="2.60.40.2070">
    <property type="match status" value="1"/>
</dbReference>
<keyword evidence="4" id="KW-1134">Transmembrane beta strand</keyword>
<keyword evidence="3 9" id="KW-0813">Transport</keyword>
<dbReference type="InterPro" id="IPR042186">
    <property type="entry name" value="FimD_plug_dom"/>
</dbReference>
<name>A0AAP9AK31_9ENTR</name>
<dbReference type="Pfam" id="PF00577">
    <property type="entry name" value="Usher"/>
    <property type="match status" value="1"/>
</dbReference>
<evidence type="ECO:0000259" key="11">
    <source>
        <dbReference type="Pfam" id="PF13953"/>
    </source>
</evidence>
<feature type="domain" description="PapC N-terminal" evidence="12">
    <location>
        <begin position="27"/>
        <end position="165"/>
    </location>
</feature>
<dbReference type="InterPro" id="IPR043142">
    <property type="entry name" value="PapC-like_C_sf"/>
</dbReference>
<organism evidence="13 14">
    <name type="scientific">Leclercia adecarboxylata</name>
    <dbReference type="NCBI Taxonomy" id="83655"/>
    <lineage>
        <taxon>Bacteria</taxon>
        <taxon>Pseudomonadati</taxon>
        <taxon>Pseudomonadota</taxon>
        <taxon>Gammaproteobacteria</taxon>
        <taxon>Enterobacterales</taxon>
        <taxon>Enterobacteriaceae</taxon>
        <taxon>Leclercia</taxon>
    </lineage>
</organism>
<dbReference type="GO" id="GO:0009297">
    <property type="term" value="P:pilus assembly"/>
    <property type="evidence" value="ECO:0007669"/>
    <property type="project" value="InterPro"/>
</dbReference>
<comment type="similarity">
    <text evidence="2 9">Belongs to the fimbrial export usher family.</text>
</comment>
<protein>
    <submittedName>
        <fullName evidence="13">Outer membrane usher protein</fullName>
    </submittedName>
</protein>
<evidence type="ECO:0000256" key="1">
    <source>
        <dbReference type="ARBA" id="ARBA00004571"/>
    </source>
</evidence>
<dbReference type="Pfam" id="PF13953">
    <property type="entry name" value="PapC_C"/>
    <property type="match status" value="1"/>
</dbReference>
<dbReference type="RefSeq" id="WP_142488272.1">
    <property type="nucleotide sequence ID" value="NZ_CP035382.1"/>
</dbReference>
<keyword evidence="6 10" id="KW-0732">Signal</keyword>
<evidence type="ECO:0000256" key="5">
    <source>
        <dbReference type="ARBA" id="ARBA00022692"/>
    </source>
</evidence>
<evidence type="ECO:0000256" key="4">
    <source>
        <dbReference type="ARBA" id="ARBA00022452"/>
    </source>
</evidence>
<dbReference type="Gene3D" id="3.10.20.410">
    <property type="match status" value="1"/>
</dbReference>
<evidence type="ECO:0000256" key="7">
    <source>
        <dbReference type="ARBA" id="ARBA00023136"/>
    </source>
</evidence>
<evidence type="ECO:0000256" key="8">
    <source>
        <dbReference type="ARBA" id="ARBA00023237"/>
    </source>
</evidence>
<evidence type="ECO:0000256" key="10">
    <source>
        <dbReference type="SAM" id="SignalP"/>
    </source>
</evidence>
<dbReference type="InterPro" id="IPR037224">
    <property type="entry name" value="PapC_N_sf"/>
</dbReference>
<dbReference type="GO" id="GO:0009279">
    <property type="term" value="C:cell outer membrane"/>
    <property type="evidence" value="ECO:0007669"/>
    <property type="project" value="UniProtKB-SubCell"/>
</dbReference>
<evidence type="ECO:0000259" key="12">
    <source>
        <dbReference type="Pfam" id="PF13954"/>
    </source>
</evidence>
<evidence type="ECO:0000256" key="9">
    <source>
        <dbReference type="RuleBase" id="RU003884"/>
    </source>
</evidence>
<dbReference type="InterPro" id="IPR018030">
    <property type="entry name" value="Fimbrial_membr_usher_CS"/>
</dbReference>
<evidence type="ECO:0000313" key="13">
    <source>
        <dbReference type="EMBL" id="QDK19314.1"/>
    </source>
</evidence>
<keyword evidence="9" id="KW-1029">Fimbrium biogenesis</keyword>
<accession>A0AAP9AK31</accession>
<proteinExistence type="inferred from homology"/>
<keyword evidence="7 9" id="KW-0472">Membrane</keyword>
<evidence type="ECO:0000256" key="3">
    <source>
        <dbReference type="ARBA" id="ARBA00022448"/>
    </source>
</evidence>
<evidence type="ECO:0000256" key="6">
    <source>
        <dbReference type="ARBA" id="ARBA00022729"/>
    </source>
</evidence>
<dbReference type="GO" id="GO:0015473">
    <property type="term" value="F:fimbrial usher porin activity"/>
    <property type="evidence" value="ECO:0007669"/>
    <property type="project" value="InterPro"/>
</dbReference>
<feature type="chain" id="PRO_5042926177" evidence="10">
    <location>
        <begin position="23"/>
        <end position="839"/>
    </location>
</feature>
<feature type="domain" description="PapC-like C-terminal" evidence="11">
    <location>
        <begin position="757"/>
        <end position="819"/>
    </location>
</feature>
<feature type="signal peptide" evidence="10">
    <location>
        <begin position="1"/>
        <end position="22"/>
    </location>
</feature>
<dbReference type="InterPro" id="IPR025949">
    <property type="entry name" value="PapC-like_C"/>
</dbReference>
<dbReference type="EMBL" id="CP035382">
    <property type="protein sequence ID" value="QDK19314.1"/>
    <property type="molecule type" value="Genomic_DNA"/>
</dbReference>
<dbReference type="SUPFAM" id="SSF141729">
    <property type="entry name" value="FimD N-terminal domain-like"/>
    <property type="match status" value="1"/>
</dbReference>
<comment type="subcellular location">
    <subcellularLocation>
        <location evidence="1 9">Cell outer membrane</location>
        <topology evidence="1 9">Multi-pass membrane protein</topology>
    </subcellularLocation>
</comment>
<keyword evidence="8 9" id="KW-0998">Cell outer membrane</keyword>
<dbReference type="NCBIfam" id="NF007337">
    <property type="entry name" value="PRK09828.1"/>
    <property type="match status" value="1"/>
</dbReference>
<dbReference type="InterPro" id="IPR000015">
    <property type="entry name" value="Fimb_usher"/>
</dbReference>
<dbReference type="InterPro" id="IPR025885">
    <property type="entry name" value="PapC_N"/>
</dbReference>
<keyword evidence="5 9" id="KW-0812">Transmembrane</keyword>
<dbReference type="Pfam" id="PF13954">
    <property type="entry name" value="PapC_N"/>
    <property type="match status" value="1"/>
</dbReference>
<dbReference type="Gene3D" id="2.60.40.3110">
    <property type="match status" value="1"/>
</dbReference>
<dbReference type="PANTHER" id="PTHR30451:SF3">
    <property type="entry name" value="OUTER MEMBRANE USHER PROTEIN HTRE-RELATED"/>
    <property type="match status" value="1"/>
</dbReference>
<reference evidence="13 14" key="1">
    <citation type="submission" date="2019-01" db="EMBL/GenBank/DDBJ databases">
        <title>Florfenicol resistance in Enterobacteriaceae and whole-genome sequence analysis of florfenicol-resistant Leclercia adecarboxylata strain R25.</title>
        <authorList>
            <person name="Bao Q."/>
            <person name="Ying Y."/>
        </authorList>
    </citation>
    <scope>NUCLEOTIDE SEQUENCE [LARGE SCALE GENOMIC DNA]</scope>
    <source>
        <strain evidence="13 14">R25</strain>
    </source>
</reference>
<dbReference type="PANTHER" id="PTHR30451">
    <property type="entry name" value="OUTER MEMBRANE USHER PROTEIN"/>
    <property type="match status" value="1"/>
</dbReference>